<dbReference type="GO" id="GO:0004326">
    <property type="term" value="F:tetrahydrofolylpolyglutamate synthase activity"/>
    <property type="evidence" value="ECO:0007669"/>
    <property type="project" value="UniProtKB-EC"/>
</dbReference>
<evidence type="ECO:0000256" key="1">
    <source>
        <dbReference type="ARBA" id="ARBA00001946"/>
    </source>
</evidence>
<gene>
    <name evidence="25" type="primary">folC</name>
    <name evidence="25" type="ORF">Epro_0428</name>
</gene>
<evidence type="ECO:0000256" key="2">
    <source>
        <dbReference type="ARBA" id="ARBA00002714"/>
    </source>
</evidence>
<dbReference type="InterPro" id="IPR001645">
    <property type="entry name" value="Folylpolyglutamate_synth"/>
</dbReference>
<evidence type="ECO:0000256" key="10">
    <source>
        <dbReference type="ARBA" id="ARBA00022723"/>
    </source>
</evidence>
<evidence type="ECO:0000256" key="18">
    <source>
        <dbReference type="ARBA" id="ARBA00047493"/>
    </source>
</evidence>
<dbReference type="Pfam" id="PF02875">
    <property type="entry name" value="Mur_ligase_C"/>
    <property type="match status" value="1"/>
</dbReference>
<keyword evidence="13" id="KW-0460">Magnesium</keyword>
<comment type="catalytic activity">
    <reaction evidence="18">
        <text>(6S)-5,6,7,8-tetrahydrofolyl-(gamma-L-Glu)(n) + L-glutamate + ATP = (6S)-5,6,7,8-tetrahydrofolyl-(gamma-L-Glu)(n+1) + ADP + phosphate + H(+)</text>
        <dbReference type="Rhea" id="RHEA:10580"/>
        <dbReference type="Rhea" id="RHEA-COMP:14738"/>
        <dbReference type="Rhea" id="RHEA-COMP:14740"/>
        <dbReference type="ChEBI" id="CHEBI:15378"/>
        <dbReference type="ChEBI" id="CHEBI:29985"/>
        <dbReference type="ChEBI" id="CHEBI:30616"/>
        <dbReference type="ChEBI" id="CHEBI:43474"/>
        <dbReference type="ChEBI" id="CHEBI:141005"/>
        <dbReference type="ChEBI" id="CHEBI:456216"/>
        <dbReference type="EC" id="6.3.2.17"/>
    </reaction>
</comment>
<dbReference type="InterPro" id="IPR013221">
    <property type="entry name" value="Mur_ligase_cen"/>
</dbReference>
<evidence type="ECO:0000259" key="23">
    <source>
        <dbReference type="Pfam" id="PF02875"/>
    </source>
</evidence>
<comment type="catalytic activity">
    <reaction evidence="21">
        <text>7,8-dihydropteroate + L-glutamate + ATP = 7,8-dihydrofolate + ADP + phosphate + H(+)</text>
        <dbReference type="Rhea" id="RHEA:23584"/>
        <dbReference type="ChEBI" id="CHEBI:15378"/>
        <dbReference type="ChEBI" id="CHEBI:17839"/>
        <dbReference type="ChEBI" id="CHEBI:29985"/>
        <dbReference type="ChEBI" id="CHEBI:30616"/>
        <dbReference type="ChEBI" id="CHEBI:43474"/>
        <dbReference type="ChEBI" id="CHEBI:57451"/>
        <dbReference type="ChEBI" id="CHEBI:456216"/>
        <dbReference type="EC" id="6.3.2.12"/>
    </reaction>
</comment>
<dbReference type="InterPro" id="IPR036615">
    <property type="entry name" value="Mur_ligase_C_dom_sf"/>
</dbReference>
<protein>
    <recommendedName>
        <fullName evidence="8">Dihydrofolate synthase/folylpolyglutamate synthase</fullName>
        <ecNumber evidence="6">6.3.2.12</ecNumber>
        <ecNumber evidence="7">6.3.2.17</ecNumber>
    </recommendedName>
    <alternativeName>
        <fullName evidence="17">Folylpoly-gamma-glutamate synthetase-dihydrofolate synthetase</fullName>
    </alternativeName>
    <alternativeName>
        <fullName evidence="15">Folylpolyglutamate synthetase</fullName>
    </alternativeName>
    <alternativeName>
        <fullName evidence="16">Tetrahydrofolylpolyglutamate synthase</fullName>
    </alternativeName>
</protein>
<evidence type="ECO:0000256" key="12">
    <source>
        <dbReference type="ARBA" id="ARBA00022840"/>
    </source>
</evidence>
<keyword evidence="12 22" id="KW-0067">ATP-binding</keyword>
<dbReference type="RefSeq" id="WP_052570175.1">
    <property type="nucleotide sequence ID" value="NZ_CP009498.1"/>
</dbReference>
<dbReference type="PROSITE" id="PS01012">
    <property type="entry name" value="FOLYLPOLYGLU_SYNT_2"/>
    <property type="match status" value="1"/>
</dbReference>
<dbReference type="PIRSF" id="PIRSF001563">
    <property type="entry name" value="Folylpolyglu_synth"/>
    <property type="match status" value="1"/>
</dbReference>
<dbReference type="SUPFAM" id="SSF53623">
    <property type="entry name" value="MurD-like peptide ligases, catalytic domain"/>
    <property type="match status" value="1"/>
</dbReference>
<evidence type="ECO:0000256" key="7">
    <source>
        <dbReference type="ARBA" id="ARBA00013025"/>
    </source>
</evidence>
<dbReference type="GO" id="GO:0005737">
    <property type="term" value="C:cytoplasm"/>
    <property type="evidence" value="ECO:0007669"/>
    <property type="project" value="TreeGrafter"/>
</dbReference>
<evidence type="ECO:0000256" key="21">
    <source>
        <dbReference type="ARBA" id="ARBA00049161"/>
    </source>
</evidence>
<keyword evidence="10" id="KW-0479">Metal-binding</keyword>
<dbReference type="Proteomes" id="UP000035337">
    <property type="component" value="Chromosome"/>
</dbReference>
<evidence type="ECO:0000256" key="3">
    <source>
        <dbReference type="ARBA" id="ARBA00004799"/>
    </source>
</evidence>
<dbReference type="SUPFAM" id="SSF53244">
    <property type="entry name" value="MurD-like peptide ligases, peptide-binding domain"/>
    <property type="match status" value="1"/>
</dbReference>
<feature type="domain" description="Mur ligase C-terminal" evidence="23">
    <location>
        <begin position="278"/>
        <end position="383"/>
    </location>
</feature>
<keyword evidence="14" id="KW-0289">Folate biosynthesis</keyword>
<comment type="pathway">
    <text evidence="3">Cofactor biosynthesis; tetrahydrofolate biosynthesis; 7,8-dihydrofolate from 2-amino-4-hydroxy-6-hydroxymethyl-7,8-dihydropteridine diphosphate and 4-aminobenzoate: step 2/2.</text>
</comment>
<evidence type="ECO:0000313" key="25">
    <source>
        <dbReference type="EMBL" id="AKL97807.1"/>
    </source>
</evidence>
<sequence>MFFDSLKEYEGMTPGLSRIKKFLKALGDPHKKLKCVHIAGTNAKGSTAAFTASILKNSGYKTALYTSPHLRRITERIKINGKDISKKTFAAIAEKYLALAEKCKLSYFEYLTAIAFIYFAAQKVDIAVIETGLGGRFDATNVITDPLVAIITSVNIDHAEILGSTIKKIAFEKAGIIKNSKVVCGKLSAQALKVIKCKTNPLVFGKDFTVTYKKQSLRFDYNGLKDNLKNLKISLYGKHQIQNAAVAACAIEVLKSKGFVIKDSNIKKGLAKAQWPARFDVRKINGAQIIIDGAHNPEATDAFISALKDFDDGNIKRTFIFAAMKEKDYTTVIKKIVPYAGKVILPALRNKRAVDTEKLKLVFAKYIPARNIFTVKNVKESLNLIKKREKAAAAGSLYLAGELIQHIRGL</sequence>
<dbReference type="OrthoDB" id="9809356at2"/>
<evidence type="ECO:0000256" key="11">
    <source>
        <dbReference type="ARBA" id="ARBA00022741"/>
    </source>
</evidence>
<dbReference type="InterPro" id="IPR036565">
    <property type="entry name" value="Mur-like_cat_sf"/>
</dbReference>
<keyword evidence="9 22" id="KW-0436">Ligase</keyword>
<accession>A0A0G3WIV4</accession>
<keyword evidence="11 22" id="KW-0547">Nucleotide-binding</keyword>
<evidence type="ECO:0000256" key="19">
    <source>
        <dbReference type="ARBA" id="ARBA00047808"/>
    </source>
</evidence>
<proteinExistence type="inferred from homology"/>
<comment type="catalytic activity">
    <reaction evidence="20">
        <text>(6R)-5,10-methylenetetrahydrofolyl-(gamma-L-Glu)(n) + L-glutamate + ATP = (6R)-5,10-methylenetetrahydrofolyl-(gamma-L-Glu)(n+1) + ADP + phosphate + H(+)</text>
        <dbReference type="Rhea" id="RHEA:51912"/>
        <dbReference type="Rhea" id="RHEA-COMP:13257"/>
        <dbReference type="Rhea" id="RHEA-COMP:13258"/>
        <dbReference type="ChEBI" id="CHEBI:15378"/>
        <dbReference type="ChEBI" id="CHEBI:29985"/>
        <dbReference type="ChEBI" id="CHEBI:30616"/>
        <dbReference type="ChEBI" id="CHEBI:43474"/>
        <dbReference type="ChEBI" id="CHEBI:136572"/>
        <dbReference type="ChEBI" id="CHEBI:456216"/>
        <dbReference type="EC" id="6.3.2.17"/>
    </reaction>
</comment>
<reference evidence="25 26" key="1">
    <citation type="submission" date="2014-09" db="EMBL/GenBank/DDBJ databases">
        <title>Complete genome sequence of Endomicrobium proavitum.</title>
        <authorList>
            <person name="Zheng H."/>
        </authorList>
    </citation>
    <scope>NUCLEOTIDE SEQUENCE [LARGE SCALE GENOMIC DNA]</scope>
    <source>
        <strain evidence="25 26">Rsa215</strain>
    </source>
</reference>
<evidence type="ECO:0000256" key="4">
    <source>
        <dbReference type="ARBA" id="ARBA00005150"/>
    </source>
</evidence>
<evidence type="ECO:0000256" key="14">
    <source>
        <dbReference type="ARBA" id="ARBA00022909"/>
    </source>
</evidence>
<comment type="pathway">
    <text evidence="4">Cofactor biosynthesis; tetrahydrofolylpolyglutamate biosynthesis.</text>
</comment>
<dbReference type="InterPro" id="IPR004101">
    <property type="entry name" value="Mur_ligase_C"/>
</dbReference>
<evidence type="ECO:0000256" key="20">
    <source>
        <dbReference type="ARBA" id="ARBA00049035"/>
    </source>
</evidence>
<keyword evidence="26" id="KW-1185">Reference proteome</keyword>
<dbReference type="Pfam" id="PF08245">
    <property type="entry name" value="Mur_ligase_M"/>
    <property type="match status" value="1"/>
</dbReference>
<dbReference type="AlphaFoldDB" id="A0A0G3WIV4"/>
<comment type="similarity">
    <text evidence="5 22">Belongs to the folylpolyglutamate synthase family.</text>
</comment>
<evidence type="ECO:0000256" key="8">
    <source>
        <dbReference type="ARBA" id="ARBA00019357"/>
    </source>
</evidence>
<dbReference type="KEGG" id="epo:Epro_0428"/>
<evidence type="ECO:0000259" key="24">
    <source>
        <dbReference type="Pfam" id="PF08245"/>
    </source>
</evidence>
<dbReference type="EC" id="6.3.2.17" evidence="7"/>
<dbReference type="GO" id="GO:0046872">
    <property type="term" value="F:metal ion binding"/>
    <property type="evidence" value="ECO:0007669"/>
    <property type="project" value="UniProtKB-KW"/>
</dbReference>
<dbReference type="Gene3D" id="3.40.1190.10">
    <property type="entry name" value="Mur-like, catalytic domain"/>
    <property type="match status" value="1"/>
</dbReference>
<evidence type="ECO:0000256" key="13">
    <source>
        <dbReference type="ARBA" id="ARBA00022842"/>
    </source>
</evidence>
<dbReference type="EC" id="6.3.2.12" evidence="6"/>
<dbReference type="GO" id="GO:0005524">
    <property type="term" value="F:ATP binding"/>
    <property type="evidence" value="ECO:0007669"/>
    <property type="project" value="UniProtKB-KW"/>
</dbReference>
<evidence type="ECO:0000256" key="5">
    <source>
        <dbReference type="ARBA" id="ARBA00008276"/>
    </source>
</evidence>
<dbReference type="EMBL" id="CP009498">
    <property type="protein sequence ID" value="AKL97807.1"/>
    <property type="molecule type" value="Genomic_DNA"/>
</dbReference>
<dbReference type="PATRIC" id="fig|1408281.3.peg.441"/>
<evidence type="ECO:0000256" key="22">
    <source>
        <dbReference type="PIRNR" id="PIRNR001563"/>
    </source>
</evidence>
<dbReference type="Gene3D" id="3.90.190.20">
    <property type="entry name" value="Mur ligase, C-terminal domain"/>
    <property type="match status" value="1"/>
</dbReference>
<evidence type="ECO:0000313" key="26">
    <source>
        <dbReference type="Proteomes" id="UP000035337"/>
    </source>
</evidence>
<dbReference type="NCBIfam" id="TIGR01499">
    <property type="entry name" value="folC"/>
    <property type="match status" value="1"/>
</dbReference>
<evidence type="ECO:0000256" key="17">
    <source>
        <dbReference type="ARBA" id="ARBA00032510"/>
    </source>
</evidence>
<evidence type="ECO:0000256" key="9">
    <source>
        <dbReference type="ARBA" id="ARBA00022598"/>
    </source>
</evidence>
<evidence type="ECO:0000256" key="16">
    <source>
        <dbReference type="ARBA" id="ARBA00030592"/>
    </source>
</evidence>
<organism evidence="25 26">
    <name type="scientific">Endomicrobium proavitum</name>
    <dbReference type="NCBI Taxonomy" id="1408281"/>
    <lineage>
        <taxon>Bacteria</taxon>
        <taxon>Pseudomonadati</taxon>
        <taxon>Elusimicrobiota</taxon>
        <taxon>Endomicrobiia</taxon>
        <taxon>Endomicrobiales</taxon>
        <taxon>Endomicrobiaceae</taxon>
        <taxon>Endomicrobium</taxon>
    </lineage>
</organism>
<name>A0A0G3WIV4_9BACT</name>
<dbReference type="STRING" id="1408281.Epro_0428"/>
<dbReference type="InterPro" id="IPR018109">
    <property type="entry name" value="Folylpolyglutamate_synth_CS"/>
</dbReference>
<comment type="function">
    <text evidence="2">Functions in two distinct reactions of the de novo folate biosynthetic pathway. Catalyzes the addition of a glutamate residue to dihydropteroate (7,8-dihydropteroate or H2Pte) to form dihydrofolate (7,8-dihydrofolate monoglutamate or H2Pte-Glu). Also catalyzes successive additions of L-glutamate to tetrahydrofolate or 10-formyltetrahydrofolate or 5,10-methylenetetrahydrofolate, leading to folylpolyglutamate derivatives.</text>
</comment>
<dbReference type="GO" id="GO:0046656">
    <property type="term" value="P:folic acid biosynthetic process"/>
    <property type="evidence" value="ECO:0007669"/>
    <property type="project" value="UniProtKB-KW"/>
</dbReference>
<comment type="catalytic activity">
    <reaction evidence="19">
        <text>10-formyltetrahydrofolyl-(gamma-L-Glu)(n) + L-glutamate + ATP = 10-formyltetrahydrofolyl-(gamma-L-Glu)(n+1) + ADP + phosphate + H(+)</text>
        <dbReference type="Rhea" id="RHEA:51904"/>
        <dbReference type="Rhea" id="RHEA-COMP:13088"/>
        <dbReference type="Rhea" id="RHEA-COMP:14300"/>
        <dbReference type="ChEBI" id="CHEBI:15378"/>
        <dbReference type="ChEBI" id="CHEBI:29985"/>
        <dbReference type="ChEBI" id="CHEBI:30616"/>
        <dbReference type="ChEBI" id="CHEBI:43474"/>
        <dbReference type="ChEBI" id="CHEBI:134413"/>
        <dbReference type="ChEBI" id="CHEBI:456216"/>
        <dbReference type="EC" id="6.3.2.17"/>
    </reaction>
</comment>
<dbReference type="PANTHER" id="PTHR11136:SF0">
    <property type="entry name" value="DIHYDROFOLATE SYNTHETASE-RELATED"/>
    <property type="match status" value="1"/>
</dbReference>
<evidence type="ECO:0000256" key="15">
    <source>
        <dbReference type="ARBA" id="ARBA00030048"/>
    </source>
</evidence>
<dbReference type="FunFam" id="3.40.1190.10:FF:000011">
    <property type="entry name" value="Folylpolyglutamate synthase/dihydrofolate synthase"/>
    <property type="match status" value="1"/>
</dbReference>
<dbReference type="GO" id="GO:0008841">
    <property type="term" value="F:dihydrofolate synthase activity"/>
    <property type="evidence" value="ECO:0007669"/>
    <property type="project" value="UniProtKB-EC"/>
</dbReference>
<comment type="cofactor">
    <cofactor evidence="1">
        <name>Mg(2+)</name>
        <dbReference type="ChEBI" id="CHEBI:18420"/>
    </cofactor>
</comment>
<dbReference type="PANTHER" id="PTHR11136">
    <property type="entry name" value="FOLYLPOLYGLUTAMATE SYNTHASE-RELATED"/>
    <property type="match status" value="1"/>
</dbReference>
<evidence type="ECO:0000256" key="6">
    <source>
        <dbReference type="ARBA" id="ARBA00013023"/>
    </source>
</evidence>
<feature type="domain" description="Mur ligase central" evidence="24">
    <location>
        <begin position="38"/>
        <end position="250"/>
    </location>
</feature>